<dbReference type="Gene3D" id="3.40.50.1820">
    <property type="entry name" value="alpha/beta hydrolase"/>
    <property type="match status" value="1"/>
</dbReference>
<keyword evidence="3" id="KW-1185">Reference proteome</keyword>
<dbReference type="PANTHER" id="PTHR43194:SF2">
    <property type="entry name" value="PEROXISOMAL MEMBRANE PROTEIN LPX1"/>
    <property type="match status" value="1"/>
</dbReference>
<dbReference type="InterPro" id="IPR000073">
    <property type="entry name" value="AB_hydrolase_1"/>
</dbReference>
<dbReference type="PRINTS" id="PR00412">
    <property type="entry name" value="EPOXHYDRLASE"/>
</dbReference>
<dbReference type="AlphaFoldDB" id="A0A5A7SE67"/>
<dbReference type="InterPro" id="IPR000639">
    <property type="entry name" value="Epox_hydrolase-like"/>
</dbReference>
<evidence type="ECO:0000313" key="3">
    <source>
        <dbReference type="Proteomes" id="UP000322244"/>
    </source>
</evidence>
<gene>
    <name evidence="2" type="ORF">FOY51_06835</name>
</gene>
<dbReference type="SUPFAM" id="SSF53474">
    <property type="entry name" value="alpha/beta-Hydrolases"/>
    <property type="match status" value="1"/>
</dbReference>
<reference evidence="2 3" key="1">
    <citation type="submission" date="2019-07" db="EMBL/GenBank/DDBJ databases">
        <title>Rhodococcus cavernicolus sp. nov., isolated from a cave.</title>
        <authorList>
            <person name="Lee S.D."/>
        </authorList>
    </citation>
    <scope>NUCLEOTIDE SEQUENCE [LARGE SCALE GENOMIC DNA]</scope>
    <source>
        <strain evidence="2 3">C1-24</strain>
    </source>
</reference>
<protein>
    <submittedName>
        <fullName evidence="2">Alpha/beta hydrolase</fullName>
    </submittedName>
</protein>
<dbReference type="PANTHER" id="PTHR43194">
    <property type="entry name" value="HYDROLASE ALPHA/BETA FOLD FAMILY"/>
    <property type="match status" value="1"/>
</dbReference>
<keyword evidence="2" id="KW-0378">Hydrolase</keyword>
<name>A0A5A7SE67_9NOCA</name>
<accession>A0A5A7SE67</accession>
<dbReference type="EMBL" id="VLNY01000002">
    <property type="protein sequence ID" value="KAA0024388.1"/>
    <property type="molecule type" value="Genomic_DNA"/>
</dbReference>
<dbReference type="InterPro" id="IPR050228">
    <property type="entry name" value="Carboxylesterase_BioH"/>
</dbReference>
<dbReference type="OrthoDB" id="63519at2"/>
<dbReference type="InterPro" id="IPR029058">
    <property type="entry name" value="AB_hydrolase_fold"/>
</dbReference>
<dbReference type="Proteomes" id="UP000322244">
    <property type="component" value="Unassembled WGS sequence"/>
</dbReference>
<evidence type="ECO:0000259" key="1">
    <source>
        <dbReference type="Pfam" id="PF00561"/>
    </source>
</evidence>
<feature type="domain" description="AB hydrolase-1" evidence="1">
    <location>
        <begin position="8"/>
        <end position="239"/>
    </location>
</feature>
<dbReference type="GO" id="GO:0016787">
    <property type="term" value="F:hydrolase activity"/>
    <property type="evidence" value="ECO:0007669"/>
    <property type="project" value="UniProtKB-KW"/>
</dbReference>
<dbReference type="Pfam" id="PF00561">
    <property type="entry name" value="Abhydrolase_1"/>
    <property type="match status" value="1"/>
</dbReference>
<organism evidence="2 3">
    <name type="scientific">Antrihabitans cavernicola</name>
    <dbReference type="NCBI Taxonomy" id="2495913"/>
    <lineage>
        <taxon>Bacteria</taxon>
        <taxon>Bacillati</taxon>
        <taxon>Actinomycetota</taxon>
        <taxon>Actinomycetes</taxon>
        <taxon>Mycobacteriales</taxon>
        <taxon>Nocardiaceae</taxon>
        <taxon>Antrihabitans</taxon>
    </lineage>
</organism>
<comment type="caution">
    <text evidence="2">The sequence shown here is derived from an EMBL/GenBank/DDBJ whole genome shotgun (WGS) entry which is preliminary data.</text>
</comment>
<sequence length="264" mass="28268">MWGDSDGPLVLLLHGGGQTRHSWKSTGARLAASGARVVALDARGHGESAWSVERDYRREAMARDVVAVLDELGEPAVLVGASMGGLSGLYASTLVGPDKISALVLVDVVPRPEEAGILRVIGFLTQHREGFATLDEAGAAVAAYLPHRPKPRSTEGLRRNLRHRDGRWYWHWDPEMFDGTQDDPNQVVAGLEAAARNLSIPVLLVRGQLSDVVSERGVADFLELVPHAQIAELSGAAHTAAGDDNDAFTQAVCDFVVAHGVHAR</sequence>
<proteinExistence type="predicted"/>
<evidence type="ECO:0000313" key="2">
    <source>
        <dbReference type="EMBL" id="KAA0024388.1"/>
    </source>
</evidence>